<name>A0E6X1_PARTE</name>
<evidence type="ECO:0000313" key="2">
    <source>
        <dbReference type="Proteomes" id="UP000000600"/>
    </source>
</evidence>
<dbReference type="GeneID" id="5044220"/>
<gene>
    <name evidence="1" type="ORF">GSPATT00023766001</name>
</gene>
<accession>A0E6X1</accession>
<evidence type="ECO:0000313" key="1">
    <source>
        <dbReference type="EMBL" id="CAK91038.1"/>
    </source>
</evidence>
<proteinExistence type="predicted"/>
<dbReference type="RefSeq" id="XP_001458435.1">
    <property type="nucleotide sequence ID" value="XM_001458398.1"/>
</dbReference>
<protein>
    <submittedName>
        <fullName evidence="1">Uncharacterized protein</fullName>
    </submittedName>
</protein>
<dbReference type="AlphaFoldDB" id="A0E6X1"/>
<dbReference type="HOGENOM" id="CLU_1296580_0_0_1"/>
<keyword evidence="2" id="KW-1185">Reference proteome</keyword>
<dbReference type="InParanoid" id="A0E6X1"/>
<dbReference type="KEGG" id="ptm:GSPATT00023766001"/>
<dbReference type="Proteomes" id="UP000000600">
    <property type="component" value="Unassembled WGS sequence"/>
</dbReference>
<reference evidence="1 2" key="1">
    <citation type="journal article" date="2006" name="Nature">
        <title>Global trends of whole-genome duplications revealed by the ciliate Paramecium tetraurelia.</title>
        <authorList>
            <consortium name="Genoscope"/>
            <person name="Aury J.-M."/>
            <person name="Jaillon O."/>
            <person name="Duret L."/>
            <person name="Noel B."/>
            <person name="Jubin C."/>
            <person name="Porcel B.M."/>
            <person name="Segurens B."/>
            <person name="Daubin V."/>
            <person name="Anthouard V."/>
            <person name="Aiach N."/>
            <person name="Arnaiz O."/>
            <person name="Billaut A."/>
            <person name="Beisson J."/>
            <person name="Blanc I."/>
            <person name="Bouhouche K."/>
            <person name="Camara F."/>
            <person name="Duharcourt S."/>
            <person name="Guigo R."/>
            <person name="Gogendeau D."/>
            <person name="Katinka M."/>
            <person name="Keller A.-M."/>
            <person name="Kissmehl R."/>
            <person name="Klotz C."/>
            <person name="Koll F."/>
            <person name="Le Moue A."/>
            <person name="Lepere C."/>
            <person name="Malinsky S."/>
            <person name="Nowacki M."/>
            <person name="Nowak J.K."/>
            <person name="Plattner H."/>
            <person name="Poulain J."/>
            <person name="Ruiz F."/>
            <person name="Serrano V."/>
            <person name="Zagulski M."/>
            <person name="Dessen P."/>
            <person name="Betermier M."/>
            <person name="Weissenbach J."/>
            <person name="Scarpelli C."/>
            <person name="Schachter V."/>
            <person name="Sperling L."/>
            <person name="Meyer E."/>
            <person name="Cohen J."/>
            <person name="Wincker P."/>
        </authorList>
    </citation>
    <scope>NUCLEOTIDE SEQUENCE [LARGE SCALE GENOMIC DNA]</scope>
    <source>
        <strain evidence="1 2">Stock d4-2</strain>
    </source>
</reference>
<sequence length="213" mass="24853">MFSERVAKAQGRNCHSQNQDNPICHTVPKCYKQSRIYILLKQTKPYNNTHKRPKTTVEATKYLFEEKEKQKVLNRQILQHITGTSHDYFKAKKEGKIAILKMRTETQLQDLVSGGSVKIINGHELTQPQFLHSLLENRAKSAFGIKCTTIPNISETRAQISQYSRLIVPLEKQKLKSMQSYGILNHELQMQNQRHCLRVERTFNHLNRNEVRI</sequence>
<dbReference type="OrthoDB" id="289785at2759"/>
<organism evidence="1 2">
    <name type="scientific">Paramecium tetraurelia</name>
    <dbReference type="NCBI Taxonomy" id="5888"/>
    <lineage>
        <taxon>Eukaryota</taxon>
        <taxon>Sar</taxon>
        <taxon>Alveolata</taxon>
        <taxon>Ciliophora</taxon>
        <taxon>Intramacronucleata</taxon>
        <taxon>Oligohymenophorea</taxon>
        <taxon>Peniculida</taxon>
        <taxon>Parameciidae</taxon>
        <taxon>Paramecium</taxon>
    </lineage>
</organism>
<dbReference type="EMBL" id="CT868661">
    <property type="protein sequence ID" value="CAK91038.1"/>
    <property type="molecule type" value="Genomic_DNA"/>
</dbReference>